<accession>A0AAJ0BFC2</accession>
<gene>
    <name evidence="2" type="ORF">QBC47DRAFT_297687</name>
</gene>
<evidence type="ECO:0000313" key="3">
    <source>
        <dbReference type="Proteomes" id="UP001239445"/>
    </source>
</evidence>
<reference evidence="2" key="1">
    <citation type="submission" date="2023-06" db="EMBL/GenBank/DDBJ databases">
        <title>Genome-scale phylogeny and comparative genomics of the fungal order Sordariales.</title>
        <authorList>
            <consortium name="Lawrence Berkeley National Laboratory"/>
            <person name="Hensen N."/>
            <person name="Bonometti L."/>
            <person name="Westerberg I."/>
            <person name="Brannstrom I.O."/>
            <person name="Guillou S."/>
            <person name="Cros-Aarteil S."/>
            <person name="Calhoun S."/>
            <person name="Haridas S."/>
            <person name="Kuo A."/>
            <person name="Mondo S."/>
            <person name="Pangilinan J."/>
            <person name="Riley R."/>
            <person name="Labutti K."/>
            <person name="Andreopoulos B."/>
            <person name="Lipzen A."/>
            <person name="Chen C."/>
            <person name="Yanf M."/>
            <person name="Daum C."/>
            <person name="Ng V."/>
            <person name="Clum A."/>
            <person name="Steindorff A."/>
            <person name="Ohm R."/>
            <person name="Martin F."/>
            <person name="Silar P."/>
            <person name="Natvig D."/>
            <person name="Lalanne C."/>
            <person name="Gautier V."/>
            <person name="Ament-Velasquez S.L."/>
            <person name="Kruys A."/>
            <person name="Hutchinson M.I."/>
            <person name="Powell A.J."/>
            <person name="Barry K."/>
            <person name="Miller A.N."/>
            <person name="Grigoriev I.V."/>
            <person name="Debuchy R."/>
            <person name="Gladieux P."/>
            <person name="Thoren M.H."/>
            <person name="Johannesson H."/>
        </authorList>
    </citation>
    <scope>NUCLEOTIDE SEQUENCE</scope>
    <source>
        <strain evidence="2">PSN4</strain>
    </source>
</reference>
<proteinExistence type="predicted"/>
<keyword evidence="3" id="KW-1185">Reference proteome</keyword>
<comment type="caution">
    <text evidence="2">The sequence shown here is derived from an EMBL/GenBank/DDBJ whole genome shotgun (WGS) entry which is preliminary data.</text>
</comment>
<dbReference type="Proteomes" id="UP001239445">
    <property type="component" value="Unassembled WGS sequence"/>
</dbReference>
<protein>
    <submittedName>
        <fullName evidence="2">Oxidoreductase AflY</fullName>
    </submittedName>
</protein>
<evidence type="ECO:0000313" key="2">
    <source>
        <dbReference type="EMBL" id="KAK1757250.1"/>
    </source>
</evidence>
<dbReference type="EMBL" id="MU839831">
    <property type="protein sequence ID" value="KAK1757250.1"/>
    <property type="molecule type" value="Genomic_DNA"/>
</dbReference>
<dbReference type="PANTHER" id="PTHR35870">
    <property type="entry name" value="PROTEIN, PUTATIVE (AFU_ORTHOLOGUE AFUA_5G03330)-RELATED"/>
    <property type="match status" value="1"/>
</dbReference>
<dbReference type="InterPro" id="IPR025337">
    <property type="entry name" value="Questin_oxidase-like"/>
</dbReference>
<dbReference type="GO" id="GO:0016491">
    <property type="term" value="F:oxidoreductase activity"/>
    <property type="evidence" value="ECO:0007669"/>
    <property type="project" value="UniProtKB-KW"/>
</dbReference>
<evidence type="ECO:0000256" key="1">
    <source>
        <dbReference type="ARBA" id="ARBA00023002"/>
    </source>
</evidence>
<dbReference type="AlphaFoldDB" id="A0AAJ0BFC2"/>
<keyword evidence="1" id="KW-0560">Oxidoreductase</keyword>
<organism evidence="2 3">
    <name type="scientific">Echria macrotheca</name>
    <dbReference type="NCBI Taxonomy" id="438768"/>
    <lineage>
        <taxon>Eukaryota</taxon>
        <taxon>Fungi</taxon>
        <taxon>Dikarya</taxon>
        <taxon>Ascomycota</taxon>
        <taxon>Pezizomycotina</taxon>
        <taxon>Sordariomycetes</taxon>
        <taxon>Sordariomycetidae</taxon>
        <taxon>Sordariales</taxon>
        <taxon>Schizotheciaceae</taxon>
        <taxon>Echria</taxon>
    </lineage>
</organism>
<sequence>MGQQVSRAAFDGLLTKTHVQHALIQPDGRHNDVPTALATLVMLDGTSAQLQAVYESESAGLRAWVPSPTSITDLEARGRLVGDVRFQRAFMTYFSMDSVNRFGGNTRGLVLSHLLTGPKPLIYGLFAGLGRPLVFLSDSMELLNPLMAVQSLTLAAVDWVDPIHELLSHPQLAIPAGEVLAPDQILGRIAYDGRLGGLMKSGPGFHGVSQIFTNSFAKIAVLEYVHRLDCRDPPRLVEQLSQLSVLLVCGVHKPDKPAFDFYLSCVPTWVNSLRVLLPNFDDQNDKVKLIRGVWLLIVLAYITQLRPITDERLLFSEGQPESLSWDNVFADFRRQQDTLQENVKDLQLLRTLRSLWELSKIYDRERVLGLRAAWKLVLHWQGWTGLGAEREETLNIRL</sequence>
<name>A0AAJ0BFC2_9PEZI</name>
<dbReference type="Pfam" id="PF14027">
    <property type="entry name" value="Questin_oxidase"/>
    <property type="match status" value="1"/>
</dbReference>
<dbReference type="PANTHER" id="PTHR35870:SF6">
    <property type="entry name" value="MGS207 PROTEIN"/>
    <property type="match status" value="1"/>
</dbReference>